<evidence type="ECO:0000256" key="2">
    <source>
        <dbReference type="SAM" id="Coils"/>
    </source>
</evidence>
<dbReference type="Proteomes" id="UP000248817">
    <property type="component" value="Unassembled WGS sequence"/>
</dbReference>
<protein>
    <submittedName>
        <fullName evidence="4">Uncharacterized protein</fullName>
    </submittedName>
</protein>
<feature type="compositionally biased region" description="Basic and acidic residues" evidence="3">
    <location>
        <begin position="258"/>
        <end position="298"/>
    </location>
</feature>
<dbReference type="PANTHER" id="PTHR15073">
    <property type="entry name" value="MICROTUBULE-ASSOCIATED PROTEIN"/>
    <property type="match status" value="1"/>
</dbReference>
<feature type="region of interest" description="Disordered" evidence="3">
    <location>
        <begin position="427"/>
        <end position="662"/>
    </location>
</feature>
<keyword evidence="5" id="KW-1185">Reference proteome</keyword>
<feature type="compositionally biased region" description="Basic and acidic residues" evidence="3">
    <location>
        <begin position="220"/>
        <end position="249"/>
    </location>
</feature>
<accession>A0A2V5I3N9</accession>
<feature type="coiled-coil region" evidence="2">
    <location>
        <begin position="1568"/>
        <end position="1685"/>
    </location>
</feature>
<feature type="region of interest" description="Disordered" evidence="3">
    <location>
        <begin position="220"/>
        <end position="298"/>
    </location>
</feature>
<feature type="compositionally biased region" description="Basic and acidic residues" evidence="3">
    <location>
        <begin position="1048"/>
        <end position="1059"/>
    </location>
</feature>
<reference evidence="4 5" key="1">
    <citation type="submission" date="2018-02" db="EMBL/GenBank/DDBJ databases">
        <title>The genomes of Aspergillus section Nigri reveals drivers in fungal speciation.</title>
        <authorList>
            <consortium name="DOE Joint Genome Institute"/>
            <person name="Vesth T.C."/>
            <person name="Nybo J."/>
            <person name="Theobald S."/>
            <person name="Brandl J."/>
            <person name="Frisvad J.C."/>
            <person name="Nielsen K.F."/>
            <person name="Lyhne E.K."/>
            <person name="Kogle M.E."/>
            <person name="Kuo A."/>
            <person name="Riley R."/>
            <person name="Clum A."/>
            <person name="Nolan M."/>
            <person name="Lipzen A."/>
            <person name="Salamov A."/>
            <person name="Henrissat B."/>
            <person name="Wiebenga A."/>
            <person name="De vries R.P."/>
            <person name="Grigoriev I.V."/>
            <person name="Mortensen U.H."/>
            <person name="Andersen M.R."/>
            <person name="Baker S.E."/>
        </authorList>
    </citation>
    <scope>NUCLEOTIDE SEQUENCE [LARGE SCALE GENOMIC DNA]</scope>
    <source>
        <strain evidence="4 5">CBS 114.80</strain>
    </source>
</reference>
<dbReference type="PANTHER" id="PTHR15073:SF1">
    <property type="entry name" value="RETICULOCYTE-BINDING PROTEIN HOMOLOG 2A"/>
    <property type="match status" value="1"/>
</dbReference>
<dbReference type="EMBL" id="KZ825540">
    <property type="protein sequence ID" value="PYI28864.1"/>
    <property type="molecule type" value="Genomic_DNA"/>
</dbReference>
<feature type="compositionally biased region" description="Basic and acidic residues" evidence="3">
    <location>
        <begin position="717"/>
        <end position="749"/>
    </location>
</feature>
<feature type="compositionally biased region" description="Basic and acidic residues" evidence="3">
    <location>
        <begin position="863"/>
        <end position="951"/>
    </location>
</feature>
<evidence type="ECO:0000256" key="1">
    <source>
        <dbReference type="ARBA" id="ARBA00023054"/>
    </source>
</evidence>
<dbReference type="InterPro" id="IPR051483">
    <property type="entry name" value="MAP7_domain-containing"/>
</dbReference>
<name>A0A2V5I3N9_9EURO</name>
<feature type="compositionally biased region" description="Basic and acidic residues" evidence="3">
    <location>
        <begin position="499"/>
        <end position="539"/>
    </location>
</feature>
<evidence type="ECO:0000313" key="5">
    <source>
        <dbReference type="Proteomes" id="UP000248817"/>
    </source>
</evidence>
<evidence type="ECO:0000256" key="3">
    <source>
        <dbReference type="SAM" id="MobiDB-lite"/>
    </source>
</evidence>
<proteinExistence type="predicted"/>
<feature type="region of interest" description="Disordered" evidence="3">
    <location>
        <begin position="705"/>
        <end position="809"/>
    </location>
</feature>
<evidence type="ECO:0000313" key="4">
    <source>
        <dbReference type="EMBL" id="PYI28864.1"/>
    </source>
</evidence>
<feature type="compositionally biased region" description="Basic and acidic residues" evidence="3">
    <location>
        <begin position="569"/>
        <end position="658"/>
    </location>
</feature>
<feature type="compositionally biased region" description="Basic residues" evidence="3">
    <location>
        <begin position="853"/>
        <end position="862"/>
    </location>
</feature>
<feature type="compositionally biased region" description="Basic and acidic residues" evidence="3">
    <location>
        <begin position="765"/>
        <end position="793"/>
    </location>
</feature>
<feature type="coiled-coil region" evidence="2">
    <location>
        <begin position="1808"/>
        <end position="1874"/>
    </location>
</feature>
<feature type="region of interest" description="Disordered" evidence="3">
    <location>
        <begin position="853"/>
        <end position="963"/>
    </location>
</feature>
<feature type="region of interest" description="Disordered" evidence="3">
    <location>
        <begin position="1020"/>
        <end position="1059"/>
    </location>
</feature>
<feature type="compositionally biased region" description="Basic and acidic residues" evidence="3">
    <location>
        <begin position="427"/>
        <end position="476"/>
    </location>
</feature>
<organism evidence="4 5">
    <name type="scientific">Aspergillus indologenus CBS 114.80</name>
    <dbReference type="NCBI Taxonomy" id="1450541"/>
    <lineage>
        <taxon>Eukaryota</taxon>
        <taxon>Fungi</taxon>
        <taxon>Dikarya</taxon>
        <taxon>Ascomycota</taxon>
        <taxon>Pezizomycotina</taxon>
        <taxon>Eurotiomycetes</taxon>
        <taxon>Eurotiomycetidae</taxon>
        <taxon>Eurotiales</taxon>
        <taxon>Aspergillaceae</taxon>
        <taxon>Aspergillus</taxon>
        <taxon>Aspergillus subgen. Circumdati</taxon>
    </lineage>
</organism>
<gene>
    <name evidence="4" type="ORF">BP00DRAFT_250028</name>
</gene>
<sequence>MARDEELLSLSSFGEDLIASGTFSSLDSLDIFSAGTLTNSKRKHLAVTPDVTPAPTPKFPPLAGWTTMSRSLAAASPEFPIAPPANELIIGGAVVDNVALVVGESISSDPAPEHKDQDLYSDVKVLPVPVSGVHRGGGSLLVASIGKTAAPPVLLLPAENDAEIAFPEAAKPVALPDVKKQITAAKGEVGAAAVDSYVLSGDIKNFFGIKGLKAKLYSFRSEESKKKEDEKKTQQGEKDGDKEGEEPKPNKKPAVGSKDLKSKPKKDKSEDSETKGKKDGQAKEKSDKKDEPIQEKVKLKDMDSPLGILFPEIEQSTIQKLPLKNLEFTYSNKEKDSLFPVGLRLEGDLEFKDGLQFVSDGLKNVFGTDKGTTLPSKLRVSALIAKERDWSKKPKIEGLVLQAYADMTLPKWDFLEFKTVGIELSARKEEKEKDDKKEGEKGEKGEKGDKSEHSKQSKQKDADKDKDQKGKVKDAQPEEGLESASLEAAANMNVLEDESSPKDPVEVPKSKETERKAPDGKDKLSKDKGKDNKKGKEWKLGFGLFGKLNITKLPKSKGTLEARYWIRGGDWKDTGKEKKDKKDKKKDGKKDDKKDDTKDDKQDGKDTDKKTDQAVKEKEEKKDDKAVGGKTKVDKADTDQTAKKDEKAAKNKNEKDEQGGGSKYELLINVGKWDNFCGVANLSMKKAELRAFFEPGEFKKTCTLTVAGSLEFPQGSLEKEEKKDKKKDHDKEEPNGSTETAEKDTEEKANVTLNTEPKPPAAAKDQAEGKESKAEEKKKDGDKKDDEDKEKPKNATLEIKGQLSRKDYHFDAKVGNLKLESILKIYAHIHGVEPKTEGIKDHNLTFEELHLNIGRKLKKKAGEKKADKKKGDEKKGDEKKGDEEKDDKKKDNKGLKDSEKPLTEEKRSAEETVSDKSSTKPEAKERKEEEVAVTDAKEATKGDQKSVTKKEDEEEETEWSFELSGKVSFNDVKSVHGLIKYDSTGLTIEGGVEDYKVKDADITIKEARIDIFIGAKPKTDKKLKEHGKKGSSNESDVAGGESAVAKSSKQDSSGRKDFVKKDTGKDKEVLLNRASKFSIRGKVTFSGVTVTVAFLTERKETNKKSKQASEREWMIYGLADTDLCLAELCDTLQGTPLENLKLRNIAVIAASGEIKSVKELNTLKYPVRKGISLCATIPPLDELNTLAKEKVDGLVLCATIQQKLELKICLPSSMDIHFSPTVTLGDIAVGIEISKNPSLSLEGVLTILMESGQDPLVLEGMVRAGVLEASASVATKQPWVNPFNISKEVTIADFRVEILIEYAKFLEVGPSKIGLGGQLEVGDFEAGAAMVISHFPDDQLISVNISEVDLIKIVQVAGRVADIPQLEMMTGAEETFVFTDAKLYVSTGATIADKEYPRGISGGGKLTAFGKTAEFELSIGAAGLDFKGAIDNFSLGPLVVSSASGEPRASMVVLMTREQQIVKIDGMVTCFGVGLVTLVDIQLGTETPSFNAYIAVQFTKAFTISLQATTTDFNSVRDLANQGLDFQAEIRGDLFDMICESIKNMIKTIEKLGTDGIESVQNLIGAKIAEKQAEMDQLAKELEDARVRLEANRSQRQVEIKKEETKRKQAQDEIARLRQDLATAKQNKSKVEAELKQKVQRAELDKEALIQRKRKEYSDKLEAAKAEEARNRKELERLKREQANRYGTDFLKRAELAKGAWYEKMAVEKASWAEVQKAYWAKCNAKWYNFVPLAAALEAEKARHEIVKAATAVYHETAKGFDATINSDAFQGLVTGIEKAAEAAENAAKGIDNIIKGGGFDGFVRAFVETEDRKLQAAINNLHAMQSENSKYQKAIRDAQAILDKKGPNLEAEIRAADEAITRIQEDAELAKLQREYDYRLKVHEEVHNAIKQMDAGLEALKKDWQNGMQKLQDFVSEIQKKISSVFHIEKIVVGVHTHALVNDKPLLFKFHGTVANRRFEVEAEWSPKIAIGDLYKTVTNEILKIC</sequence>
<keyword evidence="1 2" id="KW-0175">Coiled coil</keyword>